<keyword evidence="4" id="KW-0732">Signal</keyword>
<evidence type="ECO:0000256" key="2">
    <source>
        <dbReference type="ARBA" id="ARBA00010421"/>
    </source>
</evidence>
<feature type="signal peptide" evidence="4">
    <location>
        <begin position="1"/>
        <end position="16"/>
    </location>
</feature>
<reference evidence="6" key="2">
    <citation type="submission" date="2012-07" db="EMBL/GenBank/DDBJ databases">
        <authorList>
            <person name="Barsottini M.R.O."/>
            <person name="Oliveira J.F."/>
            <person name="Teixeira P."/>
            <person name="Pereira G.A.G."/>
            <person name="Ambrosio A.L.B."/>
            <person name="Dias S.M.G."/>
        </authorList>
    </citation>
    <scope>NUCLEOTIDE SEQUENCE</scope>
</reference>
<dbReference type="EMBL" id="JX422031">
    <property type="protein sequence ID" value="AGL40510.1"/>
    <property type="molecule type" value="mRNA"/>
</dbReference>
<sequence length="99" mass="10321">MKFIVALALLTTSAVAVQLQYDTAYDHADQSLSSVACSNGENGLLTKGYTTFGSVKGTTASTYVGAAEAITGWNSAACGNCYQIKWSGSDRTINVIAID</sequence>
<gene>
    <name evidence="5" type="primary">Cp8</name>
    <name evidence="6" type="synonym">CP8</name>
</gene>
<name>B2C3I2_MONPR</name>
<evidence type="ECO:0000256" key="3">
    <source>
        <dbReference type="ARBA" id="ARBA00022525"/>
    </source>
</evidence>
<comment type="subcellular location">
    <subcellularLocation>
        <location evidence="1">Secreted</location>
    </subcellularLocation>
</comment>
<dbReference type="InterPro" id="IPR010829">
    <property type="entry name" value="Cerato-platanin"/>
</dbReference>
<feature type="chain" id="PRO_5007639327" evidence="4">
    <location>
        <begin position="17"/>
        <end position="99"/>
    </location>
</feature>
<dbReference type="InterPro" id="IPR036908">
    <property type="entry name" value="RlpA-like_sf"/>
</dbReference>
<evidence type="ECO:0000313" key="6">
    <source>
        <dbReference type="EMBL" id="AGL40510.1"/>
    </source>
</evidence>
<accession>B2C3I2</accession>
<reference evidence="5" key="3">
    <citation type="submission" date="2012-09" db="EMBL/GenBank/DDBJ databases">
        <authorList>
            <person name="Salehi R."/>
            <person name="Fisher C.A."/>
            <person name="Bignell P.A."/>
            <person name="Old J.M."/>
        </authorList>
    </citation>
    <scope>NUCLEOTIDE SEQUENCE</scope>
</reference>
<dbReference type="SUPFAM" id="SSF50685">
    <property type="entry name" value="Barwin-like endoglucanases"/>
    <property type="match status" value="1"/>
</dbReference>
<keyword evidence="3" id="KW-0964">Secreted</keyword>
<comment type="similarity">
    <text evidence="2">Belongs to the cerato-platanin family.</text>
</comment>
<reference evidence="5" key="1">
    <citation type="journal article" date="2009" name="Mycol. Res.">
        <title>Identification of a second family of genes in Moniliophthora perniciosa, the causal agent of witches' broom disease in cacao, encoding necrosis-inducing proteins similar to cerato-platanins.</title>
        <authorList>
            <person name="Zaparoli G."/>
            <person name="Cabrera O.G."/>
            <person name="Medrano F.J."/>
            <person name="Tiburcio R."/>
            <person name="Lacerda G."/>
            <person name="Pereira G.G."/>
        </authorList>
    </citation>
    <scope>NUCLEOTIDE SEQUENCE</scope>
</reference>
<dbReference type="Gene3D" id="2.40.40.10">
    <property type="entry name" value="RlpA-like domain"/>
    <property type="match status" value="1"/>
</dbReference>
<evidence type="ECO:0000256" key="4">
    <source>
        <dbReference type="SAM" id="SignalP"/>
    </source>
</evidence>
<dbReference type="EMBL" id="EU250343">
    <property type="protein sequence ID" value="ABZ03966.2"/>
    <property type="molecule type" value="Genomic_DNA"/>
</dbReference>
<dbReference type="AlphaFoldDB" id="B2C3I2"/>
<evidence type="ECO:0000256" key="1">
    <source>
        <dbReference type="ARBA" id="ARBA00004613"/>
    </source>
</evidence>
<protein>
    <submittedName>
        <fullName evidence="6">Cerato-platanin 8</fullName>
    </submittedName>
    <submittedName>
        <fullName evidence="5">Cerato-platanin-like protein</fullName>
    </submittedName>
</protein>
<dbReference type="CDD" id="cd22778">
    <property type="entry name" value="DPBB_CEPL-like"/>
    <property type="match status" value="1"/>
</dbReference>
<dbReference type="GO" id="GO:0005576">
    <property type="term" value="C:extracellular region"/>
    <property type="evidence" value="ECO:0007669"/>
    <property type="project" value="UniProtKB-SubCell"/>
</dbReference>
<organism evidence="5">
    <name type="scientific">Moniliophthora perniciosa</name>
    <name type="common">Witches'-broom disease fungus</name>
    <name type="synonym">Marasmius perniciosus</name>
    <dbReference type="NCBI Taxonomy" id="153609"/>
    <lineage>
        <taxon>Eukaryota</taxon>
        <taxon>Fungi</taxon>
        <taxon>Dikarya</taxon>
        <taxon>Basidiomycota</taxon>
        <taxon>Agaricomycotina</taxon>
        <taxon>Agaricomycetes</taxon>
        <taxon>Agaricomycetidae</taxon>
        <taxon>Agaricales</taxon>
        <taxon>Marasmiineae</taxon>
        <taxon>Marasmiaceae</taxon>
        <taxon>Moniliophthora</taxon>
    </lineage>
</organism>
<proteinExistence type="evidence at transcript level"/>
<dbReference type="Pfam" id="PF07249">
    <property type="entry name" value="Cerato-platanin"/>
    <property type="match status" value="1"/>
</dbReference>
<evidence type="ECO:0000313" key="5">
    <source>
        <dbReference type="EMBL" id="ABZ03966.2"/>
    </source>
</evidence>
<reference evidence="6" key="4">
    <citation type="journal article" date="2013" name="Mol. Plant Microbe Interact.">
        <title>Functional diversification of cerato-platanins in Moniliophthora perniciosa as seen by differential expression and protein function specialization.</title>
        <authorList>
            <person name="de O Barsottini M.R."/>
            <person name="de Oliveira J.F."/>
            <person name="Adamoski D."/>
            <person name="Teixeira P.J."/>
            <person name="do Prado P.F."/>
            <person name="Tiezzi H.O."/>
            <person name="Sforca M.L."/>
            <person name="Cassago A."/>
            <person name="Portugal R.V."/>
            <person name="de Oliveira P.S."/>
            <person name="de M Zeri A.C."/>
            <person name="Dias S.M."/>
            <person name="Pereira G.A."/>
            <person name="Ambrosio A.L."/>
        </authorList>
    </citation>
    <scope>NUCLEOTIDE SEQUENCE</scope>
</reference>